<proteinExistence type="predicted"/>
<dbReference type="Pfam" id="PF01757">
    <property type="entry name" value="Acyl_transf_3"/>
    <property type="match status" value="1"/>
</dbReference>
<keyword evidence="4" id="KW-1185">Reference proteome</keyword>
<dbReference type="PANTHER" id="PTHR23028">
    <property type="entry name" value="ACETYLTRANSFERASE"/>
    <property type="match status" value="1"/>
</dbReference>
<feature type="transmembrane region" description="Helical" evidence="1">
    <location>
        <begin position="158"/>
        <end position="177"/>
    </location>
</feature>
<feature type="transmembrane region" description="Helical" evidence="1">
    <location>
        <begin position="334"/>
        <end position="352"/>
    </location>
</feature>
<dbReference type="RefSeq" id="WP_183627986.1">
    <property type="nucleotide sequence ID" value="NZ_JACIDX010000018.1"/>
</dbReference>
<evidence type="ECO:0000313" key="4">
    <source>
        <dbReference type="Proteomes" id="UP000548867"/>
    </source>
</evidence>
<dbReference type="EMBL" id="JACIDX010000018">
    <property type="protein sequence ID" value="MBB3957039.1"/>
    <property type="molecule type" value="Genomic_DNA"/>
</dbReference>
<sequence length="370" mass="41256">MDRTQQAAALPGARALAPQLDALTGLRGLAAWYVVLFHTRVTLKATVGPMVYGFLSHGYLAVDLFFILSGFVLWHSCADNPAYRGARGMARFWLRRIARIWPLHMVLLGGFVALVGMLAATGRDIAFYRWGELPLHVLLMQNWGMTIGLMWNEPAWSISCEWAAYLLFPFTVMAAPWRNWSTGALVLLGCGLLAGLWAYFALHGSDDYLGFEIQRTGLMRCLLEFWTGNVLRMLWARWRDVPDICTGAWAAMIALLEGGVVLHLPEASYVPGVFAALILALSLEDRTPARLLRSGPLHWLGEISYSTYLSHFLLFIVFKMLFVGPDLTVGLGKLGLFLMIVLAASAALYRLVEKPAQRWLLRRGEARLAA</sequence>
<dbReference type="AlphaFoldDB" id="A0A7W6G7L8"/>
<reference evidence="3 4" key="1">
    <citation type="submission" date="2020-08" db="EMBL/GenBank/DDBJ databases">
        <title>Genomic Encyclopedia of Type Strains, Phase IV (KMG-IV): sequencing the most valuable type-strain genomes for metagenomic binning, comparative biology and taxonomic classification.</title>
        <authorList>
            <person name="Goeker M."/>
        </authorList>
    </citation>
    <scope>NUCLEOTIDE SEQUENCE [LARGE SCALE GENOMIC DNA]</scope>
    <source>
        <strain evidence="3 4">DSM 27057</strain>
    </source>
</reference>
<dbReference type="PANTHER" id="PTHR23028:SF53">
    <property type="entry name" value="ACYL_TRANSF_3 DOMAIN-CONTAINING PROTEIN"/>
    <property type="match status" value="1"/>
</dbReference>
<comment type="caution">
    <text evidence="3">The sequence shown here is derived from an EMBL/GenBank/DDBJ whole genome shotgun (WGS) entry which is preliminary data.</text>
</comment>
<accession>A0A7W6G7L8</accession>
<name>A0A7W6G7L8_9SPHN</name>
<feature type="transmembrane region" description="Helical" evidence="1">
    <location>
        <begin position="98"/>
        <end position="121"/>
    </location>
</feature>
<dbReference type="Proteomes" id="UP000548867">
    <property type="component" value="Unassembled WGS sequence"/>
</dbReference>
<dbReference type="GO" id="GO:0016747">
    <property type="term" value="F:acyltransferase activity, transferring groups other than amino-acyl groups"/>
    <property type="evidence" value="ECO:0007669"/>
    <property type="project" value="InterPro"/>
</dbReference>
<evidence type="ECO:0000259" key="2">
    <source>
        <dbReference type="Pfam" id="PF01757"/>
    </source>
</evidence>
<dbReference type="InterPro" id="IPR050879">
    <property type="entry name" value="Acyltransferase_3"/>
</dbReference>
<feature type="transmembrane region" description="Helical" evidence="1">
    <location>
        <begin position="303"/>
        <end position="322"/>
    </location>
</feature>
<keyword evidence="1" id="KW-1133">Transmembrane helix</keyword>
<keyword evidence="1" id="KW-0472">Membrane</keyword>
<gene>
    <name evidence="3" type="ORF">GGR38_004012</name>
</gene>
<feature type="transmembrane region" description="Helical" evidence="1">
    <location>
        <begin position="267"/>
        <end position="283"/>
    </location>
</feature>
<evidence type="ECO:0000313" key="3">
    <source>
        <dbReference type="EMBL" id="MBB3957039.1"/>
    </source>
</evidence>
<feature type="transmembrane region" description="Helical" evidence="1">
    <location>
        <begin position="58"/>
        <end position="77"/>
    </location>
</feature>
<keyword evidence="1" id="KW-0812">Transmembrane</keyword>
<evidence type="ECO:0000256" key="1">
    <source>
        <dbReference type="SAM" id="Phobius"/>
    </source>
</evidence>
<feature type="domain" description="Acyltransferase 3" evidence="2">
    <location>
        <begin position="22"/>
        <end position="348"/>
    </location>
</feature>
<dbReference type="InterPro" id="IPR002656">
    <property type="entry name" value="Acyl_transf_3_dom"/>
</dbReference>
<dbReference type="GO" id="GO:0009103">
    <property type="term" value="P:lipopolysaccharide biosynthetic process"/>
    <property type="evidence" value="ECO:0007669"/>
    <property type="project" value="TreeGrafter"/>
</dbReference>
<protein>
    <submittedName>
        <fullName evidence="3">Peptidoglycan/LPS O-acetylase OafA/YrhL</fullName>
    </submittedName>
</protein>
<feature type="transmembrane region" description="Helical" evidence="1">
    <location>
        <begin position="183"/>
        <end position="202"/>
    </location>
</feature>
<dbReference type="GO" id="GO:0016020">
    <property type="term" value="C:membrane"/>
    <property type="evidence" value="ECO:0007669"/>
    <property type="project" value="TreeGrafter"/>
</dbReference>
<organism evidence="3 4">
    <name type="scientific">Novosphingobium sediminicola</name>
    <dbReference type="NCBI Taxonomy" id="563162"/>
    <lineage>
        <taxon>Bacteria</taxon>
        <taxon>Pseudomonadati</taxon>
        <taxon>Pseudomonadota</taxon>
        <taxon>Alphaproteobacteria</taxon>
        <taxon>Sphingomonadales</taxon>
        <taxon>Sphingomonadaceae</taxon>
        <taxon>Novosphingobium</taxon>
    </lineage>
</organism>